<evidence type="ECO:0000313" key="3">
    <source>
        <dbReference type="EMBL" id="KUL31421.1"/>
    </source>
</evidence>
<proteinExistence type="predicted"/>
<sequence>MATRIQYIVVDDIDGTDSKVGTYRFAFDGVEYEIDLADYNFDKLAAALRPYLAVAHRLPKRKSTTTGPGKPGKNTSPSGGGGTHTRTTPVCRLQPARHDPAAGHRRQERHPATVSRVAIAAPFTTVETGRNLAAPPHHHQQRRRRGARGASVPGLTLGTACIGRRLRG</sequence>
<comment type="caution">
    <text evidence="3">The sequence shown here is derived from an EMBL/GenBank/DDBJ whole genome shotgun (WGS) entry which is preliminary data.</text>
</comment>
<feature type="region of interest" description="Disordered" evidence="1">
    <location>
        <begin position="59"/>
        <end position="112"/>
    </location>
</feature>
<gene>
    <name evidence="3" type="ORF">ADL15_22045</name>
</gene>
<name>A0A117MR78_9ACTN</name>
<evidence type="ECO:0000259" key="2">
    <source>
        <dbReference type="Pfam" id="PF11774"/>
    </source>
</evidence>
<dbReference type="EMBL" id="LLZH01000212">
    <property type="protein sequence ID" value="KUL31421.1"/>
    <property type="molecule type" value="Genomic_DNA"/>
</dbReference>
<accession>A0A117MR78</accession>
<feature type="domain" description="Lsr2 dimerization" evidence="2">
    <location>
        <begin position="1"/>
        <end position="57"/>
    </location>
</feature>
<dbReference type="OrthoDB" id="4113332at2"/>
<dbReference type="AlphaFoldDB" id="A0A117MR78"/>
<dbReference type="Proteomes" id="UP000053244">
    <property type="component" value="Unassembled WGS sequence"/>
</dbReference>
<dbReference type="InterPro" id="IPR042261">
    <property type="entry name" value="Lsr2-like_dimerization"/>
</dbReference>
<dbReference type="Gene3D" id="3.30.60.230">
    <property type="entry name" value="Lsr2, dimerization domain"/>
    <property type="match status" value="1"/>
</dbReference>
<organism evidence="3 4">
    <name type="scientific">Actinoplanes awajinensis subsp. mycoplanecinus</name>
    <dbReference type="NCBI Taxonomy" id="135947"/>
    <lineage>
        <taxon>Bacteria</taxon>
        <taxon>Bacillati</taxon>
        <taxon>Actinomycetota</taxon>
        <taxon>Actinomycetes</taxon>
        <taxon>Micromonosporales</taxon>
        <taxon>Micromonosporaceae</taxon>
        <taxon>Actinoplanes</taxon>
    </lineage>
</organism>
<dbReference type="InterPro" id="IPR024412">
    <property type="entry name" value="Lsr2_dim_dom"/>
</dbReference>
<evidence type="ECO:0000256" key="1">
    <source>
        <dbReference type="SAM" id="MobiDB-lite"/>
    </source>
</evidence>
<keyword evidence="4" id="KW-1185">Reference proteome</keyword>
<protein>
    <recommendedName>
        <fullName evidence="2">Lsr2 dimerization domain-containing protein</fullName>
    </recommendedName>
</protein>
<evidence type="ECO:0000313" key="4">
    <source>
        <dbReference type="Proteomes" id="UP000053244"/>
    </source>
</evidence>
<dbReference type="GO" id="GO:0003677">
    <property type="term" value="F:DNA binding"/>
    <property type="evidence" value="ECO:0007669"/>
    <property type="project" value="InterPro"/>
</dbReference>
<feature type="compositionally biased region" description="Basic residues" evidence="1">
    <location>
        <begin position="136"/>
        <end position="147"/>
    </location>
</feature>
<dbReference type="Pfam" id="PF11774">
    <property type="entry name" value="Lsr2"/>
    <property type="match status" value="1"/>
</dbReference>
<reference evidence="3 4" key="1">
    <citation type="submission" date="2015-10" db="EMBL/GenBank/DDBJ databases">
        <authorList>
            <person name="Gilbert D.G."/>
        </authorList>
    </citation>
    <scope>NUCLEOTIDE SEQUENCE [LARGE SCALE GENOMIC DNA]</scope>
    <source>
        <strain evidence="3 4">NRRL B-16712</strain>
    </source>
</reference>
<dbReference type="RefSeq" id="WP_067694299.1">
    <property type="nucleotide sequence ID" value="NZ_LLZH01000212.1"/>
</dbReference>
<feature type="region of interest" description="Disordered" evidence="1">
    <location>
        <begin position="127"/>
        <end position="152"/>
    </location>
</feature>
<feature type="compositionally biased region" description="Low complexity" evidence="1">
    <location>
        <begin position="64"/>
        <end position="77"/>
    </location>
</feature>